<organism evidence="2 3">
    <name type="scientific">Parnassius mnemosyne</name>
    <name type="common">clouded apollo</name>
    <dbReference type="NCBI Taxonomy" id="213953"/>
    <lineage>
        <taxon>Eukaryota</taxon>
        <taxon>Metazoa</taxon>
        <taxon>Ecdysozoa</taxon>
        <taxon>Arthropoda</taxon>
        <taxon>Hexapoda</taxon>
        <taxon>Insecta</taxon>
        <taxon>Pterygota</taxon>
        <taxon>Neoptera</taxon>
        <taxon>Endopterygota</taxon>
        <taxon>Lepidoptera</taxon>
        <taxon>Glossata</taxon>
        <taxon>Ditrysia</taxon>
        <taxon>Papilionoidea</taxon>
        <taxon>Papilionidae</taxon>
        <taxon>Parnassiinae</taxon>
        <taxon>Parnassini</taxon>
        <taxon>Parnassius</taxon>
        <taxon>Driopa</taxon>
    </lineage>
</organism>
<accession>A0AAV1KI10</accession>
<proteinExistence type="predicted"/>
<sequence>MVSDLSSWHGSLWEAAVKSLKFHLRRVIGAQKLTFEELSTLLSQLESCLNSRPPCALSEDTEDINFLTQLNFIASGPTLTIIKTERDERTHVSNTRARDAGAGLSTVSDI</sequence>
<dbReference type="EMBL" id="CAVLGL010000035">
    <property type="protein sequence ID" value="CAK1582194.1"/>
    <property type="molecule type" value="Genomic_DNA"/>
</dbReference>
<dbReference type="Proteomes" id="UP001314205">
    <property type="component" value="Unassembled WGS sequence"/>
</dbReference>
<name>A0AAV1KI10_9NEOP</name>
<dbReference type="Gene3D" id="3.30.420.10">
    <property type="entry name" value="Ribonuclease H-like superfamily/Ribonuclease H"/>
    <property type="match status" value="1"/>
</dbReference>
<feature type="compositionally biased region" description="Basic and acidic residues" evidence="1">
    <location>
        <begin position="86"/>
        <end position="99"/>
    </location>
</feature>
<evidence type="ECO:0000256" key="1">
    <source>
        <dbReference type="SAM" id="MobiDB-lite"/>
    </source>
</evidence>
<evidence type="ECO:0000313" key="2">
    <source>
        <dbReference type="EMBL" id="CAK1582194.1"/>
    </source>
</evidence>
<comment type="caution">
    <text evidence="2">The sequence shown here is derived from an EMBL/GenBank/DDBJ whole genome shotgun (WGS) entry which is preliminary data.</text>
</comment>
<dbReference type="AlphaFoldDB" id="A0AAV1KI10"/>
<keyword evidence="3" id="KW-1185">Reference proteome</keyword>
<protein>
    <submittedName>
        <fullName evidence="2">Uncharacterized protein</fullName>
    </submittedName>
</protein>
<dbReference type="InterPro" id="IPR036397">
    <property type="entry name" value="RNaseH_sf"/>
</dbReference>
<evidence type="ECO:0000313" key="3">
    <source>
        <dbReference type="Proteomes" id="UP001314205"/>
    </source>
</evidence>
<dbReference type="GO" id="GO:0003676">
    <property type="term" value="F:nucleic acid binding"/>
    <property type="evidence" value="ECO:0007669"/>
    <property type="project" value="InterPro"/>
</dbReference>
<reference evidence="2 3" key="1">
    <citation type="submission" date="2023-11" db="EMBL/GenBank/DDBJ databases">
        <authorList>
            <person name="Hedman E."/>
            <person name="Englund M."/>
            <person name="Stromberg M."/>
            <person name="Nyberg Akerstrom W."/>
            <person name="Nylinder S."/>
            <person name="Jareborg N."/>
            <person name="Kallberg Y."/>
            <person name="Kronander E."/>
        </authorList>
    </citation>
    <scope>NUCLEOTIDE SEQUENCE [LARGE SCALE GENOMIC DNA]</scope>
</reference>
<feature type="region of interest" description="Disordered" evidence="1">
    <location>
        <begin position="86"/>
        <end position="110"/>
    </location>
</feature>
<gene>
    <name evidence="2" type="ORF">PARMNEM_LOCUS3762</name>
</gene>